<keyword evidence="4" id="KW-0378">Hydrolase</keyword>
<sequence>MPETHRTFLGVDSSLGGRRWLNALDTRAEGAALRIAQLHGLPDIVSRVLAGRGIDDRQALAFLEPRLRDLMPDPATLTDMDAAAARLADAIDAGETVAIFGDYDVDGAASAALLWRYLNHFGVTATIRIPDRITEGYGPNPEAMRELAADGATLIVTVDCGTGSFESIDAARDLGVDVVVLDHHQTGPELPAARAVVNPNRQDDLSGLGHLCAAGVVFMSLVALSRELRRRGRPAASLPDIFAMLDLVALATVCDVVPLIGLNRAFVVQGLRVMHAQRNVGLAALARVARLSGPVECHHLGFLIGPRINAGGRIGDAWLGSRLLCLEEASEADELAARLHGLNEERQAMEQVMLQEAEAEVAAEIGTGEGPAVLVAASAGWHPGIVGLLAARLKERHRRPAFAIAFDASGRGTGSGRSIPGFDLGRLVREAVAAGILVKGGGHAMAAGVTIQKERLGDLRAFLEAGAAASVGALREGDTLKLDGSVSAAGLTPALYATIARAGPFGAGHGEPVFALPRHRIGSSSIVGKGHVRATLSGADGSSVSAIAFKAAETAVGRRLLEARDRPVHAAGTLSLDRFRGREEVRFRILDLAEAFD</sequence>
<evidence type="ECO:0000256" key="1">
    <source>
        <dbReference type="ARBA" id="ARBA00005915"/>
    </source>
</evidence>
<evidence type="ECO:0000259" key="6">
    <source>
        <dbReference type="Pfam" id="PF01368"/>
    </source>
</evidence>
<dbReference type="GO" id="GO:0003676">
    <property type="term" value="F:nucleic acid binding"/>
    <property type="evidence" value="ECO:0007669"/>
    <property type="project" value="InterPro"/>
</dbReference>
<dbReference type="SUPFAM" id="SSF64182">
    <property type="entry name" value="DHH phosphoesterases"/>
    <property type="match status" value="1"/>
</dbReference>
<dbReference type="InterPro" id="IPR038763">
    <property type="entry name" value="DHH_sf"/>
</dbReference>
<dbReference type="InterPro" id="IPR004610">
    <property type="entry name" value="RecJ"/>
</dbReference>
<evidence type="ECO:0000256" key="5">
    <source>
        <dbReference type="ARBA" id="ARBA00022839"/>
    </source>
</evidence>
<feature type="domain" description="DDH" evidence="6">
    <location>
        <begin position="97"/>
        <end position="251"/>
    </location>
</feature>
<organism evidence="9 10">
    <name type="scientific">Aurantimonas aggregata</name>
    <dbReference type="NCBI Taxonomy" id="2047720"/>
    <lineage>
        <taxon>Bacteria</taxon>
        <taxon>Pseudomonadati</taxon>
        <taxon>Pseudomonadota</taxon>
        <taxon>Alphaproteobacteria</taxon>
        <taxon>Hyphomicrobiales</taxon>
        <taxon>Aurantimonadaceae</taxon>
        <taxon>Aurantimonas</taxon>
    </lineage>
</organism>
<evidence type="ECO:0000256" key="2">
    <source>
        <dbReference type="ARBA" id="ARBA00019841"/>
    </source>
</evidence>
<dbReference type="GO" id="GO:0008409">
    <property type="term" value="F:5'-3' exonuclease activity"/>
    <property type="evidence" value="ECO:0007669"/>
    <property type="project" value="InterPro"/>
</dbReference>
<proteinExistence type="inferred from homology"/>
<comment type="caution">
    <text evidence="9">The sequence shown here is derived from an EMBL/GenBank/DDBJ whole genome shotgun (WGS) entry which is preliminary data.</text>
</comment>
<dbReference type="Pfam" id="PF01368">
    <property type="entry name" value="DHH"/>
    <property type="match status" value="1"/>
</dbReference>
<evidence type="ECO:0000259" key="7">
    <source>
        <dbReference type="Pfam" id="PF02272"/>
    </source>
</evidence>
<keyword evidence="10" id="KW-1185">Reference proteome</keyword>
<accession>A0A6L9MBV9</accession>
<dbReference type="Gene3D" id="3.90.1640.30">
    <property type="match status" value="1"/>
</dbReference>
<dbReference type="NCBIfam" id="TIGR00644">
    <property type="entry name" value="recJ"/>
    <property type="match status" value="1"/>
</dbReference>
<dbReference type="InterPro" id="IPR003156">
    <property type="entry name" value="DHHA1_dom"/>
</dbReference>
<dbReference type="InterPro" id="IPR051673">
    <property type="entry name" value="SSDNA_exonuclease_RecJ"/>
</dbReference>
<feature type="domain" description="RecJ OB" evidence="8">
    <location>
        <begin position="482"/>
        <end position="591"/>
    </location>
</feature>
<dbReference type="AlphaFoldDB" id="A0A6L9MBV9"/>
<evidence type="ECO:0000256" key="4">
    <source>
        <dbReference type="ARBA" id="ARBA00022801"/>
    </source>
</evidence>
<evidence type="ECO:0000313" key="9">
    <source>
        <dbReference type="EMBL" id="NDV85146.1"/>
    </source>
</evidence>
<dbReference type="PANTHER" id="PTHR30255:SF2">
    <property type="entry name" value="SINGLE-STRANDED-DNA-SPECIFIC EXONUCLEASE RECJ"/>
    <property type="match status" value="1"/>
</dbReference>
<reference evidence="9 10" key="1">
    <citation type="submission" date="2020-01" db="EMBL/GenBank/DDBJ databases">
        <title>Genomes of bacteria type strains.</title>
        <authorList>
            <person name="Chen J."/>
            <person name="Zhu S."/>
            <person name="Chen J."/>
        </authorList>
    </citation>
    <scope>NUCLEOTIDE SEQUENCE [LARGE SCALE GENOMIC DNA]</scope>
    <source>
        <strain evidence="9 10">KCTC 52919</strain>
    </source>
</reference>
<dbReference type="RefSeq" id="WP_163041904.1">
    <property type="nucleotide sequence ID" value="NZ_JAAAMJ010000001.1"/>
</dbReference>
<dbReference type="Gene3D" id="3.10.310.30">
    <property type="match status" value="1"/>
</dbReference>
<dbReference type="Proteomes" id="UP000476332">
    <property type="component" value="Unassembled WGS sequence"/>
</dbReference>
<dbReference type="Pfam" id="PF17768">
    <property type="entry name" value="RecJ_OB"/>
    <property type="match status" value="1"/>
</dbReference>
<keyword evidence="3" id="KW-0540">Nuclease</keyword>
<evidence type="ECO:0000313" key="10">
    <source>
        <dbReference type="Proteomes" id="UP000476332"/>
    </source>
</evidence>
<gene>
    <name evidence="9" type="primary">recJ</name>
    <name evidence="9" type="ORF">GTW51_00350</name>
</gene>
<protein>
    <recommendedName>
        <fullName evidence="2">Single-stranded-DNA-specific exonuclease RecJ</fullName>
    </recommendedName>
</protein>
<name>A0A6L9MBV9_9HYPH</name>
<evidence type="ECO:0000259" key="8">
    <source>
        <dbReference type="Pfam" id="PF17768"/>
    </source>
</evidence>
<dbReference type="EMBL" id="JAAAMJ010000001">
    <property type="protein sequence ID" value="NDV85146.1"/>
    <property type="molecule type" value="Genomic_DNA"/>
</dbReference>
<dbReference type="InterPro" id="IPR001667">
    <property type="entry name" value="DDH_dom"/>
</dbReference>
<evidence type="ECO:0000256" key="3">
    <source>
        <dbReference type="ARBA" id="ARBA00022722"/>
    </source>
</evidence>
<dbReference type="GO" id="GO:0006281">
    <property type="term" value="P:DNA repair"/>
    <property type="evidence" value="ECO:0007669"/>
    <property type="project" value="InterPro"/>
</dbReference>
<dbReference type="Pfam" id="PF02272">
    <property type="entry name" value="DHHA1"/>
    <property type="match status" value="1"/>
</dbReference>
<dbReference type="GO" id="GO:0006310">
    <property type="term" value="P:DNA recombination"/>
    <property type="evidence" value="ECO:0007669"/>
    <property type="project" value="InterPro"/>
</dbReference>
<dbReference type="InterPro" id="IPR041122">
    <property type="entry name" value="RecJ_OB"/>
</dbReference>
<feature type="domain" description="DHHA1" evidence="7">
    <location>
        <begin position="372"/>
        <end position="465"/>
    </location>
</feature>
<keyword evidence="5 9" id="KW-0269">Exonuclease</keyword>
<dbReference type="PANTHER" id="PTHR30255">
    <property type="entry name" value="SINGLE-STRANDED-DNA-SPECIFIC EXONUCLEASE RECJ"/>
    <property type="match status" value="1"/>
</dbReference>
<comment type="similarity">
    <text evidence="1">Belongs to the RecJ family.</text>
</comment>